<keyword evidence="2" id="KW-1185">Reference proteome</keyword>
<proteinExistence type="predicted"/>
<dbReference type="Proteomes" id="UP001163324">
    <property type="component" value="Chromosome 7"/>
</dbReference>
<sequence length="554" mass="60899">MNQSLSPQQTTTTTTPSSDFSQGISPSSHPGATTSASPGDHQSASSASASATGAAVAVAPTGAKRFQVPRACERCKRLRRGCSEYRPCKRCIDAGLGSQCLAPAWAQTAVPSSHPGGAGRHGVSAGANSGGVAAMGAPAILPAAYDEYRIFREMNDMMPERGIDYCTQRFFTELHPTIPILTIEYVTRLKEAARHPERGMESFCALVGMSCQVLLQAEEDDAVFLHGHTPERNGDLAHRLLDLAKEAYRRMSHRSPLTMEMCLFTFFLYTCEVRLSHHSSAFTFLREVTTYMMLFRPPDDDPVQVLVYGRLFWVVLVSERSNSIRYRRPISMQITQDTPPLDTSDASLAGFWSLAALFRPLDTSFIALWNTETLAMAPSPDGIDYIEAGVNAALNNPVVELRDTQKANLRVTQIWLRHVLWSLRLRLGYLVEESAQASLTFRYPIVMARDLAASTRDLSVESMRVHGVGMTEKLYDVTTSLVDVLAGLPPATAQFPGGAGVGSRPEDDLAYLRGLIKKLPLGETTYDGLVEKHMQDVTPHLVRRSQMPDILMQT</sequence>
<protein>
    <submittedName>
        <fullName evidence="1">Uncharacterized protein</fullName>
    </submittedName>
</protein>
<name>A0ACC0UW36_9HYPO</name>
<comment type="caution">
    <text evidence="1">The sequence shown here is derived from an EMBL/GenBank/DDBJ whole genome shotgun (WGS) entry which is preliminary data.</text>
</comment>
<accession>A0ACC0UW36</accession>
<evidence type="ECO:0000313" key="1">
    <source>
        <dbReference type="EMBL" id="KAI9897886.1"/>
    </source>
</evidence>
<gene>
    <name evidence="1" type="ORF">N3K66_007742</name>
</gene>
<reference evidence="1" key="1">
    <citation type="submission" date="2022-10" db="EMBL/GenBank/DDBJ databases">
        <title>Complete Genome of Trichothecium roseum strain YXFP-22015, a Plant Pathogen Isolated from Citrus.</title>
        <authorList>
            <person name="Wang Y."/>
            <person name="Zhu L."/>
        </authorList>
    </citation>
    <scope>NUCLEOTIDE SEQUENCE</scope>
    <source>
        <strain evidence="1">YXFP-22015</strain>
    </source>
</reference>
<dbReference type="EMBL" id="CM047946">
    <property type="protein sequence ID" value="KAI9897886.1"/>
    <property type="molecule type" value="Genomic_DNA"/>
</dbReference>
<evidence type="ECO:0000313" key="2">
    <source>
        <dbReference type="Proteomes" id="UP001163324"/>
    </source>
</evidence>
<organism evidence="1 2">
    <name type="scientific">Trichothecium roseum</name>
    <dbReference type="NCBI Taxonomy" id="47278"/>
    <lineage>
        <taxon>Eukaryota</taxon>
        <taxon>Fungi</taxon>
        <taxon>Dikarya</taxon>
        <taxon>Ascomycota</taxon>
        <taxon>Pezizomycotina</taxon>
        <taxon>Sordariomycetes</taxon>
        <taxon>Hypocreomycetidae</taxon>
        <taxon>Hypocreales</taxon>
        <taxon>Hypocreales incertae sedis</taxon>
        <taxon>Trichothecium</taxon>
    </lineage>
</organism>